<keyword evidence="6" id="KW-1185">Reference proteome</keyword>
<sequence length="93" mass="10598">MRDQHPSIFSVGRAIRARREGMKISQEDFAAEIGLDRAYYSHVERGKYNITLVVLFRIAAGLRCEPSELMPPLTELVELPPPMRSRGRRSKAT</sequence>
<dbReference type="AlphaFoldDB" id="A0A3N0V1F6"/>
<name>A0A3N0V1F6_9GAMM</name>
<organism evidence="5 6">
    <name type="scientific">Stagnimonas aquatica</name>
    <dbReference type="NCBI Taxonomy" id="2689987"/>
    <lineage>
        <taxon>Bacteria</taxon>
        <taxon>Pseudomonadati</taxon>
        <taxon>Pseudomonadota</taxon>
        <taxon>Gammaproteobacteria</taxon>
        <taxon>Nevskiales</taxon>
        <taxon>Nevskiaceae</taxon>
        <taxon>Stagnimonas</taxon>
    </lineage>
</organism>
<reference evidence="5 6" key="1">
    <citation type="submission" date="2018-10" db="EMBL/GenBank/DDBJ databases">
        <authorList>
            <person name="Chen W.-M."/>
        </authorList>
    </citation>
    <scope>NUCLEOTIDE SEQUENCE [LARGE SCALE GENOMIC DNA]</scope>
    <source>
        <strain evidence="5 6">THS-13</strain>
    </source>
</reference>
<dbReference type="GO" id="GO:0003700">
    <property type="term" value="F:DNA-binding transcription factor activity"/>
    <property type="evidence" value="ECO:0007669"/>
    <property type="project" value="TreeGrafter"/>
</dbReference>
<proteinExistence type="predicted"/>
<dbReference type="InterPro" id="IPR050807">
    <property type="entry name" value="TransReg_Diox_bact_type"/>
</dbReference>
<evidence type="ECO:0000256" key="3">
    <source>
        <dbReference type="ARBA" id="ARBA00023163"/>
    </source>
</evidence>
<dbReference type="Proteomes" id="UP000282106">
    <property type="component" value="Unassembled WGS sequence"/>
</dbReference>
<comment type="caution">
    <text evidence="5">The sequence shown here is derived from an EMBL/GenBank/DDBJ whole genome shotgun (WGS) entry which is preliminary data.</text>
</comment>
<dbReference type="InParanoid" id="A0A3N0V1F6"/>
<feature type="domain" description="HTH cro/C1-type" evidence="4">
    <location>
        <begin position="15"/>
        <end position="69"/>
    </location>
</feature>
<keyword evidence="1" id="KW-0805">Transcription regulation</keyword>
<keyword evidence="2" id="KW-0238">DNA-binding</keyword>
<dbReference type="PANTHER" id="PTHR46797:SF23">
    <property type="entry name" value="HTH-TYPE TRANSCRIPTIONAL REGULATOR SUTR"/>
    <property type="match status" value="1"/>
</dbReference>
<protein>
    <submittedName>
        <fullName evidence="5">XRE family transcriptional regulator</fullName>
    </submittedName>
</protein>
<dbReference type="SMART" id="SM00530">
    <property type="entry name" value="HTH_XRE"/>
    <property type="match status" value="1"/>
</dbReference>
<accession>A0A3N0V1F6</accession>
<evidence type="ECO:0000256" key="2">
    <source>
        <dbReference type="ARBA" id="ARBA00023125"/>
    </source>
</evidence>
<evidence type="ECO:0000256" key="1">
    <source>
        <dbReference type="ARBA" id="ARBA00023015"/>
    </source>
</evidence>
<dbReference type="PANTHER" id="PTHR46797">
    <property type="entry name" value="HTH-TYPE TRANSCRIPTIONAL REGULATOR"/>
    <property type="match status" value="1"/>
</dbReference>
<dbReference type="GO" id="GO:0005829">
    <property type="term" value="C:cytosol"/>
    <property type="evidence" value="ECO:0007669"/>
    <property type="project" value="TreeGrafter"/>
</dbReference>
<dbReference type="PROSITE" id="PS50943">
    <property type="entry name" value="HTH_CROC1"/>
    <property type="match status" value="1"/>
</dbReference>
<dbReference type="GO" id="GO:0003677">
    <property type="term" value="F:DNA binding"/>
    <property type="evidence" value="ECO:0007669"/>
    <property type="project" value="UniProtKB-KW"/>
</dbReference>
<dbReference type="SUPFAM" id="SSF47413">
    <property type="entry name" value="lambda repressor-like DNA-binding domains"/>
    <property type="match status" value="1"/>
</dbReference>
<dbReference type="Gene3D" id="1.10.260.40">
    <property type="entry name" value="lambda repressor-like DNA-binding domains"/>
    <property type="match status" value="1"/>
</dbReference>
<evidence type="ECO:0000259" key="4">
    <source>
        <dbReference type="PROSITE" id="PS50943"/>
    </source>
</evidence>
<dbReference type="InterPro" id="IPR010982">
    <property type="entry name" value="Lambda_DNA-bd_dom_sf"/>
</dbReference>
<dbReference type="EMBL" id="RJVO01000009">
    <property type="protein sequence ID" value="ROH86545.1"/>
    <property type="molecule type" value="Genomic_DNA"/>
</dbReference>
<gene>
    <name evidence="5" type="ORF">ED208_15315</name>
</gene>
<dbReference type="Pfam" id="PF01381">
    <property type="entry name" value="HTH_3"/>
    <property type="match status" value="1"/>
</dbReference>
<keyword evidence="3" id="KW-0804">Transcription</keyword>
<dbReference type="CDD" id="cd00093">
    <property type="entry name" value="HTH_XRE"/>
    <property type="match status" value="1"/>
</dbReference>
<evidence type="ECO:0000313" key="6">
    <source>
        <dbReference type="Proteomes" id="UP000282106"/>
    </source>
</evidence>
<evidence type="ECO:0000313" key="5">
    <source>
        <dbReference type="EMBL" id="ROH86545.1"/>
    </source>
</evidence>
<dbReference type="InterPro" id="IPR001387">
    <property type="entry name" value="Cro/C1-type_HTH"/>
</dbReference>